<dbReference type="Gene3D" id="3.40.50.720">
    <property type="entry name" value="NAD(P)-binding Rossmann-like Domain"/>
    <property type="match status" value="1"/>
</dbReference>
<comment type="similarity">
    <text evidence="6">Belongs to the short-chain dehydrogenases/reductases (SDR) family. ERG27 subfamily.</text>
</comment>
<dbReference type="InterPro" id="IPR051593">
    <property type="entry name" value="Ergosterol_Biosynth_ERG27"/>
</dbReference>
<evidence type="ECO:0008006" key="9">
    <source>
        <dbReference type="Google" id="ProtNLM"/>
    </source>
</evidence>
<keyword evidence="4" id="KW-0560">Oxidoreductase</keyword>
<keyword evidence="5" id="KW-0443">Lipid metabolism</keyword>
<evidence type="ECO:0000256" key="6">
    <source>
        <dbReference type="ARBA" id="ARBA00023593"/>
    </source>
</evidence>
<dbReference type="EMBL" id="KL584749">
    <property type="protein sequence ID" value="KER00729.1"/>
    <property type="molecule type" value="Genomic_DNA"/>
</dbReference>
<dbReference type="GO" id="GO:0000253">
    <property type="term" value="F:3-beta-hydroxysteroid 3-dehydrogenase (NADP+) activity"/>
    <property type="evidence" value="ECO:0007669"/>
    <property type="project" value="TreeGrafter"/>
</dbReference>
<dbReference type="HOGENOM" id="CLU_029944_0_0_1"/>
<evidence type="ECO:0000256" key="4">
    <source>
        <dbReference type="ARBA" id="ARBA00023002"/>
    </source>
</evidence>
<keyword evidence="8" id="KW-1185">Reference proteome</keyword>
<evidence type="ECO:0000256" key="2">
    <source>
        <dbReference type="ARBA" id="ARBA00022857"/>
    </source>
</evidence>
<dbReference type="STRING" id="1043005.A0A074YSJ3"/>
<protein>
    <recommendedName>
        <fullName evidence="9">NAD(P)-binding protein</fullName>
    </recommendedName>
</protein>
<dbReference type="GO" id="GO:0005741">
    <property type="term" value="C:mitochondrial outer membrane"/>
    <property type="evidence" value="ECO:0007669"/>
    <property type="project" value="TreeGrafter"/>
</dbReference>
<reference evidence="7 8" key="1">
    <citation type="journal article" date="2014" name="BMC Genomics">
        <title>Genome sequencing of four Aureobasidium pullulans varieties: biotechnological potential, stress tolerance, and description of new species.</title>
        <authorList>
            <person name="Gostin Ar C."/>
            <person name="Ohm R.A."/>
            <person name="Kogej T."/>
            <person name="Sonjak S."/>
            <person name="Turk M."/>
            <person name="Zajc J."/>
            <person name="Zalar P."/>
            <person name="Grube M."/>
            <person name="Sun H."/>
            <person name="Han J."/>
            <person name="Sharma A."/>
            <person name="Chiniquy J."/>
            <person name="Ngan C.Y."/>
            <person name="Lipzen A."/>
            <person name="Barry K."/>
            <person name="Grigoriev I.V."/>
            <person name="Gunde-Cimerman N."/>
        </authorList>
    </citation>
    <scope>NUCLEOTIDE SEQUENCE [LARGE SCALE GENOMIC DNA]</scope>
    <source>
        <strain evidence="7 8">EXF-2481</strain>
    </source>
</reference>
<dbReference type="AlphaFoldDB" id="A0A074YSJ3"/>
<organism evidence="7 8">
    <name type="scientific">Aureobasidium subglaciale (strain EXF-2481)</name>
    <name type="common">Aureobasidium pullulans var. subglaciale</name>
    <dbReference type="NCBI Taxonomy" id="1043005"/>
    <lineage>
        <taxon>Eukaryota</taxon>
        <taxon>Fungi</taxon>
        <taxon>Dikarya</taxon>
        <taxon>Ascomycota</taxon>
        <taxon>Pezizomycotina</taxon>
        <taxon>Dothideomycetes</taxon>
        <taxon>Dothideomycetidae</taxon>
        <taxon>Dothideales</taxon>
        <taxon>Saccotheciaceae</taxon>
        <taxon>Aureobasidium</taxon>
    </lineage>
</organism>
<dbReference type="RefSeq" id="XP_013349142.1">
    <property type="nucleotide sequence ID" value="XM_013493688.1"/>
</dbReference>
<keyword evidence="3" id="KW-0752">Steroid biosynthesis</keyword>
<dbReference type="Proteomes" id="UP000030641">
    <property type="component" value="Unassembled WGS sequence"/>
</dbReference>
<dbReference type="FunCoup" id="A0A074YSJ3">
    <property type="interactions" value="134"/>
</dbReference>
<proteinExistence type="inferred from homology"/>
<dbReference type="GeneID" id="25369710"/>
<evidence type="ECO:0000256" key="5">
    <source>
        <dbReference type="ARBA" id="ARBA00023098"/>
    </source>
</evidence>
<dbReference type="GO" id="GO:0005811">
    <property type="term" value="C:lipid droplet"/>
    <property type="evidence" value="ECO:0007669"/>
    <property type="project" value="TreeGrafter"/>
</dbReference>
<name>A0A074YSJ3_AURSE</name>
<dbReference type="PANTHER" id="PTHR43647:SF1">
    <property type="entry name" value="3-KETO-STEROID REDUCTASE ERG27"/>
    <property type="match status" value="1"/>
</dbReference>
<dbReference type="GO" id="GO:0005789">
    <property type="term" value="C:endoplasmic reticulum membrane"/>
    <property type="evidence" value="ECO:0007669"/>
    <property type="project" value="TreeGrafter"/>
</dbReference>
<sequence>MNGSEDEQQLVYTVLVTGANSGLGFSTCCRLIDEFLHSRPQTQSLHLLVTTRSTSKNKDTQTRLHAHLQKTLLKADKGTPGISKVLASRIKISGEQVDLCNLRSVKELGKRLLDRGDRLDVLICNAGIGGWKGLNWPSAIWAILTDWRHACTYPTYKLGFVGAVAAQEGDETAPDQQLGEVFTANVFGHYILAHELSPLMKGGGSKEPGRIIWISSIEAYAHAFDAEDVQALKSDAAYESSKRLTDLLVLTSELPSTKMSTTAFLQEADKQQKPKMFLAHPGVCATSIADLPLVLWYAMLLAQYIARWLGSPWHPVSSYLGAVSSVWLSLAPFSSLSTQELTEGKAKWASSTDVFGNERVVRTEVGGWGWGGKVGEKADGKMRLSANRWRGQEDVTKESREEFEVLGQRVWRDMEKLRETWEDKLEA</sequence>
<keyword evidence="1" id="KW-0444">Lipid biosynthesis</keyword>
<dbReference type="PANTHER" id="PTHR43647">
    <property type="entry name" value="DEHYDROGENASE"/>
    <property type="match status" value="1"/>
</dbReference>
<dbReference type="GO" id="GO:0006696">
    <property type="term" value="P:ergosterol biosynthetic process"/>
    <property type="evidence" value="ECO:0007669"/>
    <property type="project" value="TreeGrafter"/>
</dbReference>
<dbReference type="OMA" id="WTGINWP"/>
<keyword evidence="2" id="KW-0521">NADP</keyword>
<evidence type="ECO:0000313" key="8">
    <source>
        <dbReference type="Proteomes" id="UP000030641"/>
    </source>
</evidence>
<accession>A0A074YSJ3</accession>
<dbReference type="OrthoDB" id="9989144at2759"/>
<dbReference type="SUPFAM" id="SSF51735">
    <property type="entry name" value="NAD(P)-binding Rossmann-fold domains"/>
    <property type="match status" value="1"/>
</dbReference>
<evidence type="ECO:0000256" key="1">
    <source>
        <dbReference type="ARBA" id="ARBA00022516"/>
    </source>
</evidence>
<dbReference type="InterPro" id="IPR036291">
    <property type="entry name" value="NAD(P)-bd_dom_sf"/>
</dbReference>
<evidence type="ECO:0000313" key="7">
    <source>
        <dbReference type="EMBL" id="KER00729.1"/>
    </source>
</evidence>
<gene>
    <name evidence="7" type="ORF">AUEXF2481DRAFT_631</name>
</gene>
<dbReference type="InParanoid" id="A0A074YSJ3"/>
<evidence type="ECO:0000256" key="3">
    <source>
        <dbReference type="ARBA" id="ARBA00022955"/>
    </source>
</evidence>